<accession>A0A815X859</accession>
<name>A0A815X859_9BILA</name>
<comment type="caution">
    <text evidence="2">The sequence shown here is derived from an EMBL/GenBank/DDBJ whole genome shotgun (WGS) entry which is preliminary data.</text>
</comment>
<organism evidence="2 3">
    <name type="scientific">Rotaria sordida</name>
    <dbReference type="NCBI Taxonomy" id="392033"/>
    <lineage>
        <taxon>Eukaryota</taxon>
        <taxon>Metazoa</taxon>
        <taxon>Spiralia</taxon>
        <taxon>Gnathifera</taxon>
        <taxon>Rotifera</taxon>
        <taxon>Eurotatoria</taxon>
        <taxon>Bdelloidea</taxon>
        <taxon>Philodinida</taxon>
        <taxon>Philodinidae</taxon>
        <taxon>Rotaria</taxon>
    </lineage>
</organism>
<evidence type="ECO:0000313" key="2">
    <source>
        <dbReference type="EMBL" id="CAF1554210.1"/>
    </source>
</evidence>
<protein>
    <submittedName>
        <fullName evidence="2">Uncharacterized protein</fullName>
    </submittedName>
</protein>
<dbReference type="Proteomes" id="UP000663870">
    <property type="component" value="Unassembled WGS sequence"/>
</dbReference>
<dbReference type="AlphaFoldDB" id="A0A815X859"/>
<dbReference type="EMBL" id="CAJNOL010003256">
    <property type="protein sequence ID" value="CAF1554210.1"/>
    <property type="molecule type" value="Genomic_DNA"/>
</dbReference>
<keyword evidence="3" id="KW-1185">Reference proteome</keyword>
<dbReference type="EMBL" id="CAJNOH010002137">
    <property type="protein sequence ID" value="CAF1275074.1"/>
    <property type="molecule type" value="Genomic_DNA"/>
</dbReference>
<dbReference type="Gene3D" id="3.40.630.30">
    <property type="match status" value="1"/>
</dbReference>
<evidence type="ECO:0000313" key="3">
    <source>
        <dbReference type="Proteomes" id="UP000663870"/>
    </source>
</evidence>
<dbReference type="Proteomes" id="UP000663854">
    <property type="component" value="Unassembled WGS sequence"/>
</dbReference>
<sequence length="103" mass="11728">MQSCPPNVLIQRLSIADAKLVDDLWEYKSPFSLGCILYQIEHLPTFGAYHAGQLVSWSLTQFDDYVNGRYYSDQDSLASSIHQCLNSVSEDEFTVVIQKVLEH</sequence>
<proteinExistence type="predicted"/>
<gene>
    <name evidence="2" type="ORF">JXQ802_LOCUS43866</name>
    <name evidence="1" type="ORF">PYM288_LOCUS28585</name>
</gene>
<evidence type="ECO:0000313" key="1">
    <source>
        <dbReference type="EMBL" id="CAF1275074.1"/>
    </source>
</evidence>
<reference evidence="2" key="1">
    <citation type="submission" date="2021-02" db="EMBL/GenBank/DDBJ databases">
        <authorList>
            <person name="Nowell W R."/>
        </authorList>
    </citation>
    <scope>NUCLEOTIDE SEQUENCE</scope>
</reference>